<protein>
    <recommendedName>
        <fullName evidence="3">MipA/OmpV family protein</fullName>
    </recommendedName>
</protein>
<gene>
    <name evidence="1" type="ORF">HB776_18815</name>
</gene>
<proteinExistence type="predicted"/>
<evidence type="ECO:0000313" key="2">
    <source>
        <dbReference type="Proteomes" id="UP000515291"/>
    </source>
</evidence>
<accession>A0A7G6U948</accession>
<reference evidence="2" key="1">
    <citation type="journal article" date="2020" name="Mol. Plant Microbe">
        <title>Rhizobial microsymbionts of the narrowly endemic Oxytropis species growing in Kamchatka are characterized by significant genetic diversity and possess a set of genes that are associated with T3SS and T6SS secretion systems and can affect the development of symbiosis.</title>
        <authorList>
            <person name="Safronova V."/>
            <person name="Guro P."/>
            <person name="Sazanova A."/>
            <person name="Kuznetsova I."/>
            <person name="Belimov A."/>
            <person name="Yakubov V."/>
            <person name="Chirak E."/>
            <person name="Afonin A."/>
            <person name="Gogolev Y."/>
            <person name="Andronov E."/>
            <person name="Tikhonovich I."/>
        </authorList>
    </citation>
    <scope>NUCLEOTIDE SEQUENCE [LARGE SCALE GENOMIC DNA]</scope>
    <source>
        <strain evidence="2">581</strain>
    </source>
</reference>
<name>A0A7G6U948_9BRAD</name>
<dbReference type="EMBL" id="CP050292">
    <property type="protein sequence ID" value="QND75530.1"/>
    <property type="molecule type" value="Genomic_DNA"/>
</dbReference>
<dbReference type="KEGG" id="trb:HB776_18815"/>
<dbReference type="AlphaFoldDB" id="A0A7G6U948"/>
<evidence type="ECO:0008006" key="3">
    <source>
        <dbReference type="Google" id="ProtNLM"/>
    </source>
</evidence>
<sequence>MLAFSTLAVPRAQAGDIDTEHIFGFMIGSDVGRVGEREFQSETTGRFGKSGGRYRAGEQEFELEFVPAKDIRIEIGSSFSAHRITGVPGFADQRTLAWQGASLDFRYRFLDRETAPVGMTLAIDAQFNGIDETSAARVRSYGTGLTLAFDREIVPDVAVAALNLIYQPEWTRYVDTGTREREASIGAALGVMMQVRPGILLGGEARYMRRYEGIGLGELAGQALFVGPTAYVQLSDRSRLTASWSTQVWGRSEVPGSTLDLVNFERHQARLVYGINF</sequence>
<dbReference type="Proteomes" id="UP000515291">
    <property type="component" value="Chromosome"/>
</dbReference>
<evidence type="ECO:0000313" key="1">
    <source>
        <dbReference type="EMBL" id="QND75530.1"/>
    </source>
</evidence>
<organism evidence="1 2">
    <name type="scientific">Tardiphaga robiniae</name>
    <dbReference type="NCBI Taxonomy" id="943830"/>
    <lineage>
        <taxon>Bacteria</taxon>
        <taxon>Pseudomonadati</taxon>
        <taxon>Pseudomonadota</taxon>
        <taxon>Alphaproteobacteria</taxon>
        <taxon>Hyphomicrobiales</taxon>
        <taxon>Nitrobacteraceae</taxon>
        <taxon>Tardiphaga</taxon>
    </lineage>
</organism>